<accession>A0A142VYM1</accession>
<sequence length="220" mass="23129">MLDRTPPGRYSVVERGGRLVVIDRATGGTPPTAAQRMAEHDRRRGIEPALPAPREEIPEPIKAPATIADTAPADRLREAIAARGAQAKARQPWGDPPAAPPARASVPARIPAHVPEAAPIPASRSRPAPQPDRGSRKTVVTSKWWDAKGPRTIELGASGQSTLSGGFVTIFAIGLAIFVFLLLIMPVAAFIAAFLLFQFGGKILAPIGAGIVDKAVAERG</sequence>
<evidence type="ECO:0000256" key="2">
    <source>
        <dbReference type="SAM" id="Phobius"/>
    </source>
</evidence>
<keyword evidence="2" id="KW-0472">Membrane</keyword>
<feature type="region of interest" description="Disordered" evidence="1">
    <location>
        <begin position="25"/>
        <end position="58"/>
    </location>
</feature>
<organism evidence="3 4">
    <name type="scientific">Sphingopyxis terrae subsp. terrae NBRC 15098</name>
    <dbReference type="NCBI Taxonomy" id="1219058"/>
    <lineage>
        <taxon>Bacteria</taxon>
        <taxon>Pseudomonadati</taxon>
        <taxon>Pseudomonadota</taxon>
        <taxon>Alphaproteobacteria</taxon>
        <taxon>Sphingomonadales</taxon>
        <taxon>Sphingomonadaceae</taxon>
        <taxon>Sphingopyxis</taxon>
    </lineage>
</organism>
<feature type="transmembrane region" description="Helical" evidence="2">
    <location>
        <begin position="170"/>
        <end position="197"/>
    </location>
</feature>
<keyword evidence="2" id="KW-1133">Transmembrane helix</keyword>
<dbReference type="STRING" id="1219058.AOA14_07115"/>
<dbReference type="RefSeq" id="WP_202988421.1">
    <property type="nucleotide sequence ID" value="NZ_CP013342.1"/>
</dbReference>
<feature type="compositionally biased region" description="Low complexity" evidence="1">
    <location>
        <begin position="101"/>
        <end position="127"/>
    </location>
</feature>
<reference evidence="4" key="1">
    <citation type="submission" date="2015-11" db="EMBL/GenBank/DDBJ databases">
        <title>Complete genome sequence of a polyethylene glycol-degrading strain Sphingopyxis terrae strain 203-1 (NBRC 15098).</title>
        <authorList>
            <person name="Yoshiyuki O."/>
            <person name="Shouta N."/>
            <person name="Nagata Y."/>
            <person name="Numata M."/>
            <person name="Tsuchikane K."/>
            <person name="Hosoyama A."/>
            <person name="Yamazoe A."/>
            <person name="Tsuda M."/>
            <person name="Fujita N."/>
            <person name="Kawai F."/>
        </authorList>
    </citation>
    <scope>NUCLEOTIDE SEQUENCE [LARGE SCALE GENOMIC DNA]</scope>
    <source>
        <strain evidence="4">203-1</strain>
    </source>
</reference>
<dbReference type="KEGG" id="ster:AOA14_07115"/>
<dbReference type="Proteomes" id="UP000076234">
    <property type="component" value="Chromosome"/>
</dbReference>
<reference evidence="3 4" key="2">
    <citation type="journal article" date="2016" name="Genome Announc.">
        <title>Complete Genome Sequence of Sphingopyxis terrae Strain 203-1 (NBRC 111660), a Polyethylene Glycol Degrader.</title>
        <authorList>
            <person name="Ohtsubo Y."/>
            <person name="Nonoyama S."/>
            <person name="Nagata Y."/>
            <person name="Numata M."/>
            <person name="Tsuchikane K."/>
            <person name="Hosoyama A."/>
            <person name="Yamazoe A."/>
            <person name="Tsuda M."/>
            <person name="Fujita N."/>
            <person name="Kawai F."/>
        </authorList>
    </citation>
    <scope>NUCLEOTIDE SEQUENCE [LARGE SCALE GENOMIC DNA]</scope>
    <source>
        <strain evidence="3 4">203-1</strain>
    </source>
</reference>
<evidence type="ECO:0000313" key="4">
    <source>
        <dbReference type="Proteomes" id="UP000076234"/>
    </source>
</evidence>
<evidence type="ECO:0000313" key="3">
    <source>
        <dbReference type="EMBL" id="AMU94375.1"/>
    </source>
</evidence>
<dbReference type="AlphaFoldDB" id="A0A142VYM1"/>
<gene>
    <name evidence="3" type="ORF">AOA14_07115</name>
</gene>
<feature type="region of interest" description="Disordered" evidence="1">
    <location>
        <begin position="83"/>
        <end position="140"/>
    </location>
</feature>
<feature type="compositionally biased region" description="Basic and acidic residues" evidence="1">
    <location>
        <begin position="37"/>
        <end position="46"/>
    </location>
</feature>
<name>A0A142VYM1_9SPHN</name>
<dbReference type="EMBL" id="CP013342">
    <property type="protein sequence ID" value="AMU94375.1"/>
    <property type="molecule type" value="Genomic_DNA"/>
</dbReference>
<evidence type="ECO:0000256" key="1">
    <source>
        <dbReference type="SAM" id="MobiDB-lite"/>
    </source>
</evidence>
<proteinExistence type="predicted"/>
<protein>
    <submittedName>
        <fullName evidence="3">Uncharacterized protein</fullName>
    </submittedName>
</protein>
<keyword evidence="2" id="KW-0812">Transmembrane</keyword>